<proteinExistence type="predicted"/>
<dbReference type="InterPro" id="IPR036291">
    <property type="entry name" value="NAD(P)-bd_dom_sf"/>
</dbReference>
<gene>
    <name evidence="3" type="ORF">IRJ16_14375</name>
</gene>
<protein>
    <submittedName>
        <fullName evidence="3">NADPH-dependent F420 reductase</fullName>
    </submittedName>
</protein>
<evidence type="ECO:0000256" key="1">
    <source>
        <dbReference type="ARBA" id="ARBA00023002"/>
    </source>
</evidence>
<dbReference type="GO" id="GO:0016491">
    <property type="term" value="F:oxidoreductase activity"/>
    <property type="evidence" value="ECO:0007669"/>
    <property type="project" value="UniProtKB-KW"/>
</dbReference>
<reference evidence="3" key="1">
    <citation type="submission" date="2020-10" db="EMBL/GenBank/DDBJ databases">
        <title>Mucilaginibacter mali sp. nov., isolated from rhizosphere soil of apple orchard.</title>
        <authorList>
            <person name="Lee J.-S."/>
            <person name="Kim H.S."/>
            <person name="Kim J.-S."/>
        </authorList>
    </citation>
    <scope>NUCLEOTIDE SEQUENCE</scope>
    <source>
        <strain evidence="3">KCTC 22746</strain>
    </source>
</reference>
<dbReference type="EMBL" id="JADFFL010000005">
    <property type="protein sequence ID" value="MBE9663071.1"/>
    <property type="molecule type" value="Genomic_DNA"/>
</dbReference>
<accession>A0A929KWS8</accession>
<evidence type="ECO:0000313" key="4">
    <source>
        <dbReference type="Proteomes" id="UP000622475"/>
    </source>
</evidence>
<keyword evidence="4" id="KW-1185">Reference proteome</keyword>
<dbReference type="SUPFAM" id="SSF51735">
    <property type="entry name" value="NAD(P)-binding Rossmann-fold domains"/>
    <property type="match status" value="1"/>
</dbReference>
<dbReference type="PANTHER" id="PTHR14239">
    <property type="entry name" value="DUDULIN-RELATED"/>
    <property type="match status" value="1"/>
</dbReference>
<dbReference type="Gene3D" id="3.40.50.720">
    <property type="entry name" value="NAD(P)-binding Rossmann-like Domain"/>
    <property type="match status" value="1"/>
</dbReference>
<feature type="domain" description="Pyrroline-5-carboxylate reductase catalytic N-terminal" evidence="2">
    <location>
        <begin position="2"/>
        <end position="94"/>
    </location>
</feature>
<dbReference type="AlphaFoldDB" id="A0A929KWS8"/>
<evidence type="ECO:0000313" key="3">
    <source>
        <dbReference type="EMBL" id="MBE9663071.1"/>
    </source>
</evidence>
<dbReference type="Pfam" id="PF03807">
    <property type="entry name" value="F420_oxidored"/>
    <property type="match status" value="1"/>
</dbReference>
<sequence length="232" mass="25077">MKIGILNTGNIGSRLARAWVAAGHELVIAKDSDYWDLEPLLKELGAKARYGTIREAAEFGDVLLFSVYWPRAEGVLEAVGNAADGKIVIETMNPLGVTEEFVHYHDLEFMKNSSTTEFLQSKLPKAKVVKAFNVLPAPTLEPAAWADNAIKPNIFYAGDDAEAGKITRGLIEDAGFTPLNTGGLKSARAIEQLGVLVHHVANHEYDGDATLVRLGVSVIQANPGPIFREGLV</sequence>
<comment type="caution">
    <text evidence="3">The sequence shown here is derived from an EMBL/GenBank/DDBJ whole genome shotgun (WGS) entry which is preliminary data.</text>
</comment>
<organism evidence="3 4">
    <name type="scientific">Mucilaginibacter myungsuensis</name>
    <dbReference type="NCBI Taxonomy" id="649104"/>
    <lineage>
        <taxon>Bacteria</taxon>
        <taxon>Pseudomonadati</taxon>
        <taxon>Bacteroidota</taxon>
        <taxon>Sphingobacteriia</taxon>
        <taxon>Sphingobacteriales</taxon>
        <taxon>Sphingobacteriaceae</taxon>
        <taxon>Mucilaginibacter</taxon>
    </lineage>
</organism>
<name>A0A929KWS8_9SPHI</name>
<dbReference type="RefSeq" id="WP_194112299.1">
    <property type="nucleotide sequence ID" value="NZ_JADFFL010000005.1"/>
</dbReference>
<evidence type="ECO:0000259" key="2">
    <source>
        <dbReference type="Pfam" id="PF03807"/>
    </source>
</evidence>
<keyword evidence="1" id="KW-0560">Oxidoreductase</keyword>
<dbReference type="Proteomes" id="UP000622475">
    <property type="component" value="Unassembled WGS sequence"/>
</dbReference>
<dbReference type="InterPro" id="IPR051267">
    <property type="entry name" value="STEAP_metalloreductase"/>
</dbReference>
<dbReference type="InterPro" id="IPR028939">
    <property type="entry name" value="P5C_Rdtase_cat_N"/>
</dbReference>
<dbReference type="PANTHER" id="PTHR14239:SF10">
    <property type="entry name" value="REDUCTASE"/>
    <property type="match status" value="1"/>
</dbReference>